<feature type="region of interest" description="Disordered" evidence="1">
    <location>
        <begin position="1"/>
        <end position="22"/>
    </location>
</feature>
<name>A0A6J4VFC3_9BACT</name>
<keyword evidence="2" id="KW-0808">Transferase</keyword>
<feature type="compositionally biased region" description="Pro residues" evidence="1">
    <location>
        <begin position="185"/>
        <end position="200"/>
    </location>
</feature>
<gene>
    <name evidence="2" type="ORF">AVDCRST_MAG88-2716</name>
</gene>
<feature type="region of interest" description="Disordered" evidence="1">
    <location>
        <begin position="54"/>
        <end position="218"/>
    </location>
</feature>
<organism evidence="2">
    <name type="scientific">uncultured Thermomicrobiales bacterium</name>
    <dbReference type="NCBI Taxonomy" id="1645740"/>
    <lineage>
        <taxon>Bacteria</taxon>
        <taxon>Pseudomonadati</taxon>
        <taxon>Thermomicrobiota</taxon>
        <taxon>Thermomicrobia</taxon>
        <taxon>Thermomicrobiales</taxon>
        <taxon>environmental samples</taxon>
    </lineage>
</organism>
<accession>A0A6J4VFC3</accession>
<feature type="compositionally biased region" description="Basic residues" evidence="1">
    <location>
        <begin position="166"/>
        <end position="180"/>
    </location>
</feature>
<evidence type="ECO:0000313" key="2">
    <source>
        <dbReference type="EMBL" id="CAA9574803.1"/>
    </source>
</evidence>
<sequence>AVDRRTVPAAPHPGRCGGGGRGGCLVGSRGDAAGVGYRGQQRRGALVARFVRGGERPPVARGRLGSWRVPARGGGRRPDERPAPDPARRLAASPDFRWADRRRAGPRLRRGGARPAPAAGAAVVAGRGRGGGRRLLRAVLAPAPALRSRRPRLRGCAPGGPDRGGHGRGYRARPLHRRAPGRLPGAPPPAPRPRRTPGPLPIRQLPRRRRHPYPAAAL</sequence>
<dbReference type="AlphaFoldDB" id="A0A6J4VFC3"/>
<feature type="non-terminal residue" evidence="2">
    <location>
        <position position="1"/>
    </location>
</feature>
<feature type="non-terminal residue" evidence="2">
    <location>
        <position position="218"/>
    </location>
</feature>
<feature type="compositionally biased region" description="Low complexity" evidence="1">
    <location>
        <begin position="137"/>
        <end position="146"/>
    </location>
</feature>
<feature type="compositionally biased region" description="Basic and acidic residues" evidence="1">
    <location>
        <begin position="76"/>
        <end position="88"/>
    </location>
</feature>
<dbReference type="EMBL" id="CADCWM010000661">
    <property type="protein sequence ID" value="CAA9574803.1"/>
    <property type="molecule type" value="Genomic_DNA"/>
</dbReference>
<feature type="compositionally biased region" description="Low complexity" evidence="1">
    <location>
        <begin position="113"/>
        <end position="126"/>
    </location>
</feature>
<dbReference type="EC" id="2.7.9.2" evidence="2"/>
<keyword evidence="2" id="KW-0670">Pyruvate</keyword>
<dbReference type="GO" id="GO:0008986">
    <property type="term" value="F:pyruvate, water dikinase activity"/>
    <property type="evidence" value="ECO:0007669"/>
    <property type="project" value="UniProtKB-EC"/>
</dbReference>
<reference evidence="2" key="1">
    <citation type="submission" date="2020-02" db="EMBL/GenBank/DDBJ databases">
        <authorList>
            <person name="Meier V. D."/>
        </authorList>
    </citation>
    <scope>NUCLEOTIDE SEQUENCE</scope>
    <source>
        <strain evidence="2">AVDCRST_MAG88</strain>
    </source>
</reference>
<protein>
    <submittedName>
        <fullName evidence="2">Phosphoenolpyruvate synthase</fullName>
        <ecNumber evidence="2">2.7.9.2</ecNumber>
    </submittedName>
</protein>
<proteinExistence type="predicted"/>
<evidence type="ECO:0000256" key="1">
    <source>
        <dbReference type="SAM" id="MobiDB-lite"/>
    </source>
</evidence>